<proteinExistence type="predicted"/>
<dbReference type="EMBL" id="KE654048">
    <property type="protein sequence ID" value="EQK98780.1"/>
    <property type="molecule type" value="Genomic_DNA"/>
</dbReference>
<evidence type="ECO:0000313" key="2">
    <source>
        <dbReference type="EMBL" id="EQK98780.1"/>
    </source>
</evidence>
<dbReference type="AlphaFoldDB" id="T5A8P5"/>
<dbReference type="Proteomes" id="UP000019374">
    <property type="component" value="Unassembled WGS sequence"/>
</dbReference>
<sequence length="173" mass="18570">MGALALGYAKPALFVLAMGDSTPPVPGHHHPQLMTDASSQAVMNQSRMSPSAVDIEPRGHGAFEDMSPPYEGWEADGQGHLLHGHGLGHHPGHHLGHHFHHPVRHHYSTHGFAVSPNHRGPRLFPPPDGLVTASSTILQSHHPSPPPSAVPFEDRLRANTPSRVRSGPTASRP</sequence>
<evidence type="ECO:0000256" key="1">
    <source>
        <dbReference type="SAM" id="MobiDB-lite"/>
    </source>
</evidence>
<reference evidence="2 3" key="1">
    <citation type="journal article" date="2013" name="Chin. Sci. Bull.">
        <title>Genome survey uncovers the secrets of sex and lifestyle in caterpillar fungus.</title>
        <authorList>
            <person name="Hu X."/>
            <person name="Zhang Y."/>
            <person name="Xiao G."/>
            <person name="Zheng P."/>
            <person name="Xia Y."/>
            <person name="Zhang X."/>
            <person name="St Leger R.J."/>
            <person name="Liu X."/>
            <person name="Wang C."/>
        </authorList>
    </citation>
    <scope>NUCLEOTIDE SEQUENCE [LARGE SCALE GENOMIC DNA]</scope>
    <source>
        <strain evidence="3">Co18 / CGMCC 3.14243</strain>
        <tissue evidence="2">Fruit-body</tissue>
    </source>
</reference>
<gene>
    <name evidence="2" type="ORF">OCS_05507</name>
</gene>
<name>T5A8P5_OPHSC</name>
<protein>
    <submittedName>
        <fullName evidence="2">Uncharacterized protein</fullName>
    </submittedName>
</protein>
<organism evidence="2 3">
    <name type="scientific">Ophiocordyceps sinensis (strain Co18 / CGMCC 3.14243)</name>
    <name type="common">Yarsagumba caterpillar fungus</name>
    <name type="synonym">Hirsutella sinensis</name>
    <dbReference type="NCBI Taxonomy" id="911162"/>
    <lineage>
        <taxon>Eukaryota</taxon>
        <taxon>Fungi</taxon>
        <taxon>Dikarya</taxon>
        <taxon>Ascomycota</taxon>
        <taxon>Pezizomycotina</taxon>
        <taxon>Sordariomycetes</taxon>
        <taxon>Hypocreomycetidae</taxon>
        <taxon>Hypocreales</taxon>
        <taxon>Ophiocordycipitaceae</taxon>
        <taxon>Ophiocordyceps</taxon>
    </lineage>
</organism>
<accession>T5A8P5</accession>
<feature type="region of interest" description="Disordered" evidence="1">
    <location>
        <begin position="115"/>
        <end position="173"/>
    </location>
</feature>
<feature type="compositionally biased region" description="Polar residues" evidence="1">
    <location>
        <begin position="159"/>
        <end position="173"/>
    </location>
</feature>
<dbReference type="HOGENOM" id="CLU_1548069_0_0_1"/>
<evidence type="ECO:0000313" key="3">
    <source>
        <dbReference type="Proteomes" id="UP000019374"/>
    </source>
</evidence>